<feature type="region of interest" description="Disordered" evidence="1">
    <location>
        <begin position="16"/>
        <end position="52"/>
    </location>
</feature>
<protein>
    <submittedName>
        <fullName evidence="2">Uncharacterized protein</fullName>
    </submittedName>
</protein>
<evidence type="ECO:0000256" key="1">
    <source>
        <dbReference type="SAM" id="MobiDB-lite"/>
    </source>
</evidence>
<feature type="region of interest" description="Disordered" evidence="1">
    <location>
        <begin position="101"/>
        <end position="138"/>
    </location>
</feature>
<evidence type="ECO:0000313" key="3">
    <source>
        <dbReference type="Proteomes" id="UP001251528"/>
    </source>
</evidence>
<sequence>MMMAASALMGKFIQKHQRQVTCSAKGPPTDSEREAIVGNGAGEATKLEEKQRDKVAPFKVEVFENFAPGGLEDGKVQKRRGPVPANVAQAAQLVGNSCNGRCQDGRVQVGREHAHEQNKHGGAQLPRPEQVSRSAIAK</sequence>
<accession>A0AAJ0CHD1</accession>
<name>A0AAJ0CHD1_9HYPO</name>
<feature type="compositionally biased region" description="Basic and acidic residues" evidence="1">
    <location>
        <begin position="109"/>
        <end position="119"/>
    </location>
</feature>
<evidence type="ECO:0000313" key="2">
    <source>
        <dbReference type="EMBL" id="KAK2593056.1"/>
    </source>
</evidence>
<dbReference type="Proteomes" id="UP001251528">
    <property type="component" value="Unassembled WGS sequence"/>
</dbReference>
<organism evidence="2 3">
    <name type="scientific">Conoideocrella luteorostrata</name>
    <dbReference type="NCBI Taxonomy" id="1105319"/>
    <lineage>
        <taxon>Eukaryota</taxon>
        <taxon>Fungi</taxon>
        <taxon>Dikarya</taxon>
        <taxon>Ascomycota</taxon>
        <taxon>Pezizomycotina</taxon>
        <taxon>Sordariomycetes</taxon>
        <taxon>Hypocreomycetidae</taxon>
        <taxon>Hypocreales</taxon>
        <taxon>Clavicipitaceae</taxon>
        <taxon>Conoideocrella</taxon>
    </lineage>
</organism>
<reference evidence="2" key="1">
    <citation type="submission" date="2023-06" db="EMBL/GenBank/DDBJ databases">
        <title>Conoideocrella luteorostrata (Hypocreales: Clavicipitaceae), a potential biocontrol fungus for elongate hemlock scale in United States Christmas tree production areas.</title>
        <authorList>
            <person name="Barrett H."/>
            <person name="Lovett B."/>
            <person name="Macias A.M."/>
            <person name="Stajich J.E."/>
            <person name="Kasson M.T."/>
        </authorList>
    </citation>
    <scope>NUCLEOTIDE SEQUENCE</scope>
    <source>
        <strain evidence="2">ARSEF 14590</strain>
    </source>
</reference>
<dbReference type="AlphaFoldDB" id="A0AAJ0CHD1"/>
<gene>
    <name evidence="2" type="ORF">QQS21_009264</name>
</gene>
<proteinExistence type="predicted"/>
<keyword evidence="3" id="KW-1185">Reference proteome</keyword>
<dbReference type="EMBL" id="JASWJB010000231">
    <property type="protein sequence ID" value="KAK2593056.1"/>
    <property type="molecule type" value="Genomic_DNA"/>
</dbReference>
<comment type="caution">
    <text evidence="2">The sequence shown here is derived from an EMBL/GenBank/DDBJ whole genome shotgun (WGS) entry which is preliminary data.</text>
</comment>